<dbReference type="SUPFAM" id="SSF53756">
    <property type="entry name" value="UDP-Glycosyltransferase/glycogen phosphorylase"/>
    <property type="match status" value="1"/>
</dbReference>
<protein>
    <submittedName>
        <fullName evidence="4">Glycosyltransferase</fullName>
        <ecNumber evidence="4">2.4.-.-</ecNumber>
    </submittedName>
</protein>
<dbReference type="EC" id="2.4.-.-" evidence="4"/>
<comment type="similarity">
    <text evidence="1">Belongs to the glycosyltransferase 2 family.</text>
</comment>
<feature type="non-terminal residue" evidence="4">
    <location>
        <position position="1"/>
    </location>
</feature>
<gene>
    <name evidence="4" type="ORF">OL599_23825</name>
</gene>
<dbReference type="AlphaFoldDB" id="A0AA41YW60"/>
<evidence type="ECO:0000256" key="1">
    <source>
        <dbReference type="ARBA" id="ARBA00006739"/>
    </source>
</evidence>
<dbReference type="Proteomes" id="UP001165679">
    <property type="component" value="Unassembled WGS sequence"/>
</dbReference>
<dbReference type="PANTHER" id="PTHR43179:SF12">
    <property type="entry name" value="GALACTOFURANOSYLTRANSFERASE GLFT2"/>
    <property type="match status" value="1"/>
</dbReference>
<keyword evidence="2 4" id="KW-0328">Glycosyltransferase</keyword>
<dbReference type="Pfam" id="PF13692">
    <property type="entry name" value="Glyco_trans_1_4"/>
    <property type="match status" value="1"/>
</dbReference>
<sequence length="632" mass="67270">LRLTLDCLASVRAHAPPGTRIIVVDDASPEPELARALAALRRRGDITLLSHAANQGFPVSANAGLRAAAALPDRPDIVLLNSDTLVPAGWLEGLRAAVHAVPDIGTATPLSNDATILSYPDATAANPAPDAAAHARLARLAAAANGGMSVEIPTAVGFCMYIRRECLDAVGLFREDLFAQGYGEENDFCIRARHLGWRHVAVPGVHVAHVGGQSFGAARAQLIARNLAVLERVHPGYRDLIAEFQAADPLAEARRRLDSARWRAGRSRRGAVILVTHDSGGGVERVVRQRCATLRAEGRRPIVLRPVWRREGARAYLPGLCLVGDGSAGAFPNLRFAIPGELAALARLLRADRPAAMEVHHLLGHDHALLQLAEMLGIPVDTHVHDYALFCPRITLVGREGRYCGEPDDAAVCEACVTDLGRNVAEDIPVATLRARSAADLAASRRVVVPAADVAARLRRHFPGAAPEVEPLEDDADLPPAAALPATGPRRVCVVGGIGTEKGYDVVLACARDAVARGLPLTFTIVGHTPDDGRLLDTGRVFVTGPYREDDAVALIRDQGAHMAWLPSIWPETWCFTLGHAWRAGLAVAAFDIGVPAERIRRTGRGWLLPLGLPAPAINNALLAVRTVAGDV</sequence>
<keyword evidence="3 4" id="KW-0808">Transferase</keyword>
<dbReference type="GO" id="GO:0016757">
    <property type="term" value="F:glycosyltransferase activity"/>
    <property type="evidence" value="ECO:0007669"/>
    <property type="project" value="UniProtKB-KW"/>
</dbReference>
<dbReference type="PANTHER" id="PTHR43179">
    <property type="entry name" value="RHAMNOSYLTRANSFERASE WBBL"/>
    <property type="match status" value="1"/>
</dbReference>
<evidence type="ECO:0000256" key="2">
    <source>
        <dbReference type="ARBA" id="ARBA00022676"/>
    </source>
</evidence>
<dbReference type="Gene3D" id="3.40.50.2000">
    <property type="entry name" value="Glycogen Phosphorylase B"/>
    <property type="match status" value="2"/>
</dbReference>
<name>A0AA41YW60_9PROT</name>
<evidence type="ECO:0000256" key="3">
    <source>
        <dbReference type="ARBA" id="ARBA00022679"/>
    </source>
</evidence>
<dbReference type="EMBL" id="JAPDNT010000042">
    <property type="protein sequence ID" value="MCW3477593.1"/>
    <property type="molecule type" value="Genomic_DNA"/>
</dbReference>
<comment type="caution">
    <text evidence="4">The sequence shown here is derived from an EMBL/GenBank/DDBJ whole genome shotgun (WGS) entry which is preliminary data.</text>
</comment>
<dbReference type="SUPFAM" id="SSF53448">
    <property type="entry name" value="Nucleotide-diphospho-sugar transferases"/>
    <property type="match status" value="1"/>
</dbReference>
<proteinExistence type="inferred from homology"/>
<evidence type="ECO:0000313" key="4">
    <source>
        <dbReference type="EMBL" id="MCW3477593.1"/>
    </source>
</evidence>
<organism evidence="4 5">
    <name type="scientific">Limobrevibacterium gyesilva</name>
    <dbReference type="NCBI Taxonomy" id="2991712"/>
    <lineage>
        <taxon>Bacteria</taxon>
        <taxon>Pseudomonadati</taxon>
        <taxon>Pseudomonadota</taxon>
        <taxon>Alphaproteobacteria</taxon>
        <taxon>Acetobacterales</taxon>
        <taxon>Acetobacteraceae</taxon>
        <taxon>Limobrevibacterium</taxon>
    </lineage>
</organism>
<dbReference type="InterPro" id="IPR029044">
    <property type="entry name" value="Nucleotide-diphossugar_trans"/>
</dbReference>
<reference evidence="4" key="1">
    <citation type="submission" date="2022-09" db="EMBL/GenBank/DDBJ databases">
        <title>Rhodovastum sp. nov. RN2-1 isolated from soil in Seongnam, South Korea.</title>
        <authorList>
            <person name="Le N.T."/>
        </authorList>
    </citation>
    <scope>NUCLEOTIDE SEQUENCE</scope>
    <source>
        <strain evidence="4">RN2-1</strain>
    </source>
</reference>
<dbReference type="Pfam" id="PF13641">
    <property type="entry name" value="Glyco_tranf_2_3"/>
    <property type="match status" value="1"/>
</dbReference>
<reference evidence="4" key="2">
    <citation type="submission" date="2022-10" db="EMBL/GenBank/DDBJ databases">
        <authorList>
            <person name="Trinh H.N."/>
        </authorList>
    </citation>
    <scope>NUCLEOTIDE SEQUENCE</scope>
    <source>
        <strain evidence="4">RN2-1</strain>
    </source>
</reference>
<accession>A0AA41YW60</accession>
<evidence type="ECO:0000313" key="5">
    <source>
        <dbReference type="Proteomes" id="UP001165679"/>
    </source>
</evidence>
<dbReference type="Gene3D" id="3.90.550.10">
    <property type="entry name" value="Spore Coat Polysaccharide Biosynthesis Protein SpsA, Chain A"/>
    <property type="match status" value="1"/>
</dbReference>
<dbReference type="RefSeq" id="WP_264716547.1">
    <property type="nucleotide sequence ID" value="NZ_JAPDNT010000042.1"/>
</dbReference>
<keyword evidence="5" id="KW-1185">Reference proteome</keyword>